<sequence length="204" mass="21457">MAPKIAIVYYSMYGHIRQLAAAEKKGVEKAGGTVDMYQIPETLTDEVLAKMHAGPKPSDVPVLDNPALLQQYDGFLLGIPTRYGNFPGQWKAFWDKTGGIWASGGYHGKYAGIFVSTGSPGGGQESTVIAAMSTLAHHGIIYVPLGYAKAFPQLTDMSAVRGGSPWGAGTFAGGDGSRQPSALELEIASIQGESFCQTLAKATG</sequence>
<dbReference type="GO" id="GO:0010181">
    <property type="term" value="F:FMN binding"/>
    <property type="evidence" value="ECO:0007669"/>
    <property type="project" value="InterPro"/>
</dbReference>
<dbReference type="Proteomes" id="UP000027002">
    <property type="component" value="Chromosome 7"/>
</dbReference>
<dbReference type="NCBIfam" id="TIGR01755">
    <property type="entry name" value="flav_wrbA"/>
    <property type="match status" value="1"/>
</dbReference>
<dbReference type="Gene3D" id="3.40.50.360">
    <property type="match status" value="1"/>
</dbReference>
<dbReference type="Proteomes" id="UP000054053">
    <property type="component" value="Unassembled WGS sequence"/>
</dbReference>
<dbReference type="SUPFAM" id="SSF52218">
    <property type="entry name" value="Flavoproteins"/>
    <property type="match status" value="1"/>
</dbReference>
<dbReference type="PROSITE" id="PS50902">
    <property type="entry name" value="FLAVODOXIN_LIKE"/>
    <property type="match status" value="1"/>
</dbReference>
<dbReference type="InterPro" id="IPR029039">
    <property type="entry name" value="Flavoprotein-like_sf"/>
</dbReference>
<dbReference type="RefSeq" id="XP_043001384.1">
    <property type="nucleotide sequence ID" value="XM_043145449.1"/>
</dbReference>
<organism evidence="3 6">
    <name type="scientific">Ustilaginoidea virens</name>
    <name type="common">Rice false smut fungus</name>
    <name type="synonym">Villosiclava virens</name>
    <dbReference type="NCBI Taxonomy" id="1159556"/>
    <lineage>
        <taxon>Eukaryota</taxon>
        <taxon>Fungi</taxon>
        <taxon>Dikarya</taxon>
        <taxon>Ascomycota</taxon>
        <taxon>Pezizomycotina</taxon>
        <taxon>Sordariomycetes</taxon>
        <taxon>Hypocreomycetidae</taxon>
        <taxon>Hypocreales</taxon>
        <taxon>Clavicipitaceae</taxon>
        <taxon>Ustilaginoidea</taxon>
    </lineage>
</organism>
<dbReference type="InterPro" id="IPR010089">
    <property type="entry name" value="Flavoprotein_WrbA-like"/>
</dbReference>
<proteinExistence type="inferred from homology"/>
<dbReference type="HOGENOM" id="CLU_051402_0_1_1"/>
<dbReference type="KEGG" id="uvi:66068729"/>
<accession>A0A063C5K4</accession>
<dbReference type="FunFam" id="3.40.50.360:FF:000001">
    <property type="entry name" value="NAD(P)H dehydrogenase (Quinone) FQR1-like"/>
    <property type="match status" value="1"/>
</dbReference>
<gene>
    <name evidence="4" type="ORF">UV8b_07952</name>
    <name evidence="3" type="ORF">UVI_02002390</name>
</gene>
<dbReference type="GeneID" id="66068729"/>
<reference evidence="3" key="1">
    <citation type="journal article" date="2016" name="Genome Announc.">
        <title>Genome Sequence of Ustilaginoidea virens IPU010, a Rice Pathogenic Fungus Causing False Smut.</title>
        <authorList>
            <person name="Kumagai T."/>
            <person name="Ishii T."/>
            <person name="Terai G."/>
            <person name="Umemura M."/>
            <person name="Machida M."/>
            <person name="Asai K."/>
        </authorList>
    </citation>
    <scope>NUCLEOTIDE SEQUENCE [LARGE SCALE GENOMIC DNA]</scope>
    <source>
        <strain evidence="3">IPU010</strain>
    </source>
</reference>
<evidence type="ECO:0000313" key="5">
    <source>
        <dbReference type="Proteomes" id="UP000027002"/>
    </source>
</evidence>
<dbReference type="Pfam" id="PF03358">
    <property type="entry name" value="FMN_red"/>
    <property type="match status" value="1"/>
</dbReference>
<dbReference type="PANTHER" id="PTHR30546">
    <property type="entry name" value="FLAVODOXIN-RELATED PROTEIN WRBA-RELATED"/>
    <property type="match status" value="1"/>
</dbReference>
<dbReference type="GO" id="GO:0016020">
    <property type="term" value="C:membrane"/>
    <property type="evidence" value="ECO:0007669"/>
    <property type="project" value="TreeGrafter"/>
</dbReference>
<evidence type="ECO:0000256" key="1">
    <source>
        <dbReference type="ARBA" id="ARBA00006961"/>
    </source>
</evidence>
<evidence type="ECO:0000313" key="3">
    <source>
        <dbReference type="EMBL" id="GAO16693.1"/>
    </source>
</evidence>
<evidence type="ECO:0000313" key="4">
    <source>
        <dbReference type="EMBL" id="QUC23711.1"/>
    </source>
</evidence>
<dbReference type="NCBIfam" id="NF002999">
    <property type="entry name" value="PRK03767.1"/>
    <property type="match status" value="1"/>
</dbReference>
<dbReference type="STRING" id="1159556.A0A063C5K4"/>
<comment type="similarity">
    <text evidence="1">Belongs to the WrbA family.</text>
</comment>
<reference evidence="6" key="2">
    <citation type="journal article" date="2016" name="Genome Announc.">
        <title>Genome sequence of Ustilaginoidea virens IPU010, a rice pathogenic fungus causing false smut.</title>
        <authorList>
            <person name="Kumagai T."/>
            <person name="Ishii T."/>
            <person name="Terai G."/>
            <person name="Umemura M."/>
            <person name="Machida M."/>
            <person name="Asai K."/>
        </authorList>
    </citation>
    <scope>NUCLEOTIDE SEQUENCE [LARGE SCALE GENOMIC DNA]</scope>
    <source>
        <strain evidence="6">IPU010</strain>
    </source>
</reference>
<dbReference type="AlphaFoldDB" id="A0A063C5K4"/>
<dbReference type="OrthoDB" id="504689at2759"/>
<name>A0A063C5K4_USTVR</name>
<protein>
    <recommendedName>
        <fullName evidence="2">Flavodoxin-like domain-containing protein</fullName>
    </recommendedName>
</protein>
<feature type="domain" description="Flavodoxin-like" evidence="2">
    <location>
        <begin position="5"/>
        <end position="195"/>
    </location>
</feature>
<dbReference type="EMBL" id="BBTG02000001">
    <property type="protein sequence ID" value="GAO16693.1"/>
    <property type="molecule type" value="Genomic_DNA"/>
</dbReference>
<reference evidence="4" key="3">
    <citation type="submission" date="2020-03" db="EMBL/GenBank/DDBJ databases">
        <title>A mixture of massive structural variations and highly conserved coding sequences in Ustilaginoidea virens genome.</title>
        <authorList>
            <person name="Zhang K."/>
            <person name="Zhao Z."/>
            <person name="Zhang Z."/>
            <person name="Li Y."/>
            <person name="Hsiang T."/>
            <person name="Sun W."/>
        </authorList>
    </citation>
    <scope>NUCLEOTIDE SEQUENCE</scope>
    <source>
        <strain evidence="4">UV-8b</strain>
    </source>
</reference>
<keyword evidence="5" id="KW-1185">Reference proteome</keyword>
<evidence type="ECO:0000259" key="2">
    <source>
        <dbReference type="PROSITE" id="PS50902"/>
    </source>
</evidence>
<dbReference type="GO" id="GO:0003955">
    <property type="term" value="F:NAD(P)H dehydrogenase (quinone) activity"/>
    <property type="evidence" value="ECO:0007669"/>
    <property type="project" value="InterPro"/>
</dbReference>
<dbReference type="EMBL" id="CP072759">
    <property type="protein sequence ID" value="QUC23711.1"/>
    <property type="molecule type" value="Genomic_DNA"/>
</dbReference>
<dbReference type="PANTHER" id="PTHR30546:SF23">
    <property type="entry name" value="FLAVOPROTEIN-LIKE PROTEIN YCP4-RELATED"/>
    <property type="match status" value="1"/>
</dbReference>
<dbReference type="InterPro" id="IPR005025">
    <property type="entry name" value="FMN_Rdtase-like_dom"/>
</dbReference>
<evidence type="ECO:0000313" key="6">
    <source>
        <dbReference type="Proteomes" id="UP000054053"/>
    </source>
</evidence>
<dbReference type="InterPro" id="IPR008254">
    <property type="entry name" value="Flavodoxin/NO_synth"/>
</dbReference>